<feature type="region of interest" description="Disordered" evidence="1">
    <location>
        <begin position="243"/>
        <end position="277"/>
    </location>
</feature>
<accession>M7WNR2</accession>
<name>M7WNR2_RHOT1</name>
<evidence type="ECO:0000256" key="1">
    <source>
        <dbReference type="SAM" id="MobiDB-lite"/>
    </source>
</evidence>
<protein>
    <submittedName>
        <fullName evidence="2">CXCXC repeat-containing protein</fullName>
    </submittedName>
</protein>
<sequence>MSIAGSVLTASRCDTFVWSMSVATLQTQLSEARTATSELDGPSVYSPDFDAGRWKMRISLLSDEGAGSQSCDFFLCPTASLAQKITLSYNLQFRTDVPNSPKVWSDESCDCGEYVPDGQGWGFGSANLVISITLHEGNSSSPTRIPLALFNSSRYGDVAFHLPGIDAWIFSLKPILIEKSAHLRTLLSSDFAEGSADTVLERDFARELPSNLHAGDLDEFAELALLHESMAADEEVSLMKDVQSGDADEAAPTPSANAVSEPHSPVELLDSSATRASSRRSNATAQYHRVEVADCSYSTFFSYLYWIYYDEISFAPSRARAASMMLLLATRALSTVSRTATSNDLRDAAKNFIVESLTPETAAYEAFSSLGRTYTDVQDKIVNYIVKNLDDVRKSAGWTRALELMKDEHLVGGSVILNKVLEGVVAAQEAKK</sequence>
<dbReference type="HOGENOM" id="CLU_634844_0_0_1"/>
<reference evidence="2 3" key="1">
    <citation type="journal article" date="2012" name="Nat. Commun.">
        <title>A multi-omic map of the lipid-producing yeast Rhodosporidium toruloides.</title>
        <authorList>
            <person name="Zhu Z."/>
            <person name="Zhang S."/>
            <person name="Liu H."/>
            <person name="Shen H."/>
            <person name="Lin X."/>
            <person name="Yang F."/>
            <person name="Zhou Y.J."/>
            <person name="Jin G."/>
            <person name="Ye M."/>
            <person name="Zou H."/>
            <person name="Zou H."/>
            <person name="Zhao Z.K."/>
        </authorList>
    </citation>
    <scope>NUCLEOTIDE SEQUENCE [LARGE SCALE GENOMIC DNA]</scope>
    <source>
        <strain evidence="2 3">NP11</strain>
    </source>
</reference>
<evidence type="ECO:0000313" key="3">
    <source>
        <dbReference type="Proteomes" id="UP000016926"/>
    </source>
</evidence>
<organism evidence="2 3">
    <name type="scientific">Rhodotorula toruloides (strain NP11)</name>
    <name type="common">Yeast</name>
    <name type="synonym">Rhodosporidium toruloides</name>
    <dbReference type="NCBI Taxonomy" id="1130832"/>
    <lineage>
        <taxon>Eukaryota</taxon>
        <taxon>Fungi</taxon>
        <taxon>Dikarya</taxon>
        <taxon>Basidiomycota</taxon>
        <taxon>Pucciniomycotina</taxon>
        <taxon>Microbotryomycetes</taxon>
        <taxon>Sporidiobolales</taxon>
        <taxon>Sporidiobolaceae</taxon>
        <taxon>Rhodotorula</taxon>
    </lineage>
</organism>
<gene>
    <name evidence="2" type="ORF">RHTO_04264</name>
</gene>
<dbReference type="OrthoDB" id="6359816at2759"/>
<dbReference type="InterPro" id="IPR011333">
    <property type="entry name" value="SKP1/BTB/POZ_sf"/>
</dbReference>
<proteinExistence type="predicted"/>
<evidence type="ECO:0000313" key="2">
    <source>
        <dbReference type="EMBL" id="EMS19490.1"/>
    </source>
</evidence>
<keyword evidence="3" id="KW-1185">Reference proteome</keyword>
<dbReference type="AlphaFoldDB" id="M7WNR2"/>
<dbReference type="EMBL" id="KB722668">
    <property type="protein sequence ID" value="EMS19490.1"/>
    <property type="molecule type" value="Genomic_DNA"/>
</dbReference>
<dbReference type="Proteomes" id="UP000016926">
    <property type="component" value="Unassembled WGS sequence"/>
</dbReference>
<dbReference type="Gene3D" id="3.30.710.10">
    <property type="entry name" value="Potassium Channel Kv1.1, Chain A"/>
    <property type="match status" value="1"/>
</dbReference>
<dbReference type="RefSeq" id="XP_016270609.1">
    <property type="nucleotide sequence ID" value="XM_016417932.1"/>
</dbReference>
<dbReference type="GeneID" id="27368277"/>